<feature type="compositionally biased region" description="Low complexity" evidence="1">
    <location>
        <begin position="40"/>
        <end position="59"/>
    </location>
</feature>
<feature type="region of interest" description="Disordered" evidence="1">
    <location>
        <begin position="99"/>
        <end position="149"/>
    </location>
</feature>
<dbReference type="STRING" id="1173701.A0A066XMA7"/>
<reference evidence="3" key="1">
    <citation type="journal article" date="2014" name="Genome Announc.">
        <title>Draft genome sequence of Colletotrichum sublineola, a destructive pathogen of cultivated sorghum.</title>
        <authorList>
            <person name="Baroncelli R."/>
            <person name="Sanz-Martin J.M."/>
            <person name="Rech G.E."/>
            <person name="Sukno S.A."/>
            <person name="Thon M.R."/>
        </authorList>
    </citation>
    <scope>NUCLEOTIDE SEQUENCE [LARGE SCALE GENOMIC DNA]</scope>
    <source>
        <strain evidence="3">TX430BB</strain>
    </source>
</reference>
<name>A0A066XMA7_COLSU</name>
<evidence type="ECO:0000313" key="2">
    <source>
        <dbReference type="EMBL" id="KDN70057.1"/>
    </source>
</evidence>
<gene>
    <name evidence="2" type="ORF">CSUB01_11928</name>
</gene>
<proteinExistence type="predicted"/>
<dbReference type="AlphaFoldDB" id="A0A066XMA7"/>
<dbReference type="Gene3D" id="3.10.450.50">
    <property type="match status" value="2"/>
</dbReference>
<sequence>MYLPVLLGPDPMVALAEEGRRSAPPQSSTPEKAPDAIRNTPPDDSSATTSSSPFFTPPTHALVTVDCSPHRPPSPTAPKDIMKMSTVVLEEYEAPCFSHESMLTPPESPGNKSPGPLPGLELRPTGDAAGDPHRKPRSPTSKRWNGDGKGIQVDIGARLREYLDCLNNRKFDVIGNHIADTLERNNRTQTRQEHIDRLRSRVEGLATFQIKIDTLLVDKKAKAVAVRYINRVTLNDLIMCPDMIGKTYEFDEQCFVWFDDRGKIARMLTLQDNDGIRLQTPEAAVTPRFFTRRAPQKPVDLAAAYRKYVASINHGTMAKEFPRYCKHEVRHNNRLLSLDEYRRGMEVSKEAISGLHFHIQELLIDEETQQVAARLQITGVPVAEFAGAKPNGKSVKFHQHCMYRFDDGKIALVWATMELDSYRRQLEEKPDRRKSSMLGIN</sequence>
<feature type="region of interest" description="Disordered" evidence="1">
    <location>
        <begin position="1"/>
        <end position="80"/>
    </location>
</feature>
<dbReference type="InterPro" id="IPR009959">
    <property type="entry name" value="Cyclase_SnoaL-like"/>
</dbReference>
<dbReference type="InterPro" id="IPR032710">
    <property type="entry name" value="NTF2-like_dom_sf"/>
</dbReference>
<dbReference type="SUPFAM" id="SSF54427">
    <property type="entry name" value="NTF2-like"/>
    <property type="match status" value="2"/>
</dbReference>
<evidence type="ECO:0000313" key="3">
    <source>
        <dbReference type="Proteomes" id="UP000027238"/>
    </source>
</evidence>
<dbReference type="eggNOG" id="ENOG502T08M">
    <property type="taxonomic scope" value="Eukaryota"/>
</dbReference>
<comment type="caution">
    <text evidence="2">The sequence shown here is derived from an EMBL/GenBank/DDBJ whole genome shotgun (WGS) entry which is preliminary data.</text>
</comment>
<accession>A0A066XMA7</accession>
<keyword evidence="3" id="KW-1185">Reference proteome</keyword>
<organism evidence="2 3">
    <name type="scientific">Colletotrichum sublineola</name>
    <name type="common">Sorghum anthracnose fungus</name>
    <dbReference type="NCBI Taxonomy" id="1173701"/>
    <lineage>
        <taxon>Eukaryota</taxon>
        <taxon>Fungi</taxon>
        <taxon>Dikarya</taxon>
        <taxon>Ascomycota</taxon>
        <taxon>Pezizomycotina</taxon>
        <taxon>Sordariomycetes</taxon>
        <taxon>Hypocreomycetidae</taxon>
        <taxon>Glomerellales</taxon>
        <taxon>Glomerellaceae</taxon>
        <taxon>Colletotrichum</taxon>
        <taxon>Colletotrichum graminicola species complex</taxon>
    </lineage>
</organism>
<evidence type="ECO:0000256" key="1">
    <source>
        <dbReference type="SAM" id="MobiDB-lite"/>
    </source>
</evidence>
<dbReference type="OrthoDB" id="2830113at2759"/>
<dbReference type="EMBL" id="JMSE01000406">
    <property type="protein sequence ID" value="KDN70057.1"/>
    <property type="molecule type" value="Genomic_DNA"/>
</dbReference>
<dbReference type="OMA" id="PCFSHES"/>
<dbReference type="Proteomes" id="UP000027238">
    <property type="component" value="Unassembled WGS sequence"/>
</dbReference>
<dbReference type="Pfam" id="PF07366">
    <property type="entry name" value="SnoaL"/>
    <property type="match status" value="1"/>
</dbReference>
<dbReference type="HOGENOM" id="CLU_062065_0_0_1"/>
<protein>
    <submittedName>
        <fullName evidence="2">Putative SnoaL-like polyketide cyclase</fullName>
    </submittedName>
</protein>
<dbReference type="GO" id="GO:0030638">
    <property type="term" value="P:polyketide metabolic process"/>
    <property type="evidence" value="ECO:0007669"/>
    <property type="project" value="InterPro"/>
</dbReference>